<evidence type="ECO:0000313" key="3">
    <source>
        <dbReference type="Proteomes" id="UP001177670"/>
    </source>
</evidence>
<feature type="region of interest" description="Disordered" evidence="1">
    <location>
        <begin position="1"/>
        <end position="32"/>
    </location>
</feature>
<keyword evidence="3" id="KW-1185">Reference proteome</keyword>
<name>A0AA40G029_9HYME</name>
<proteinExistence type="predicted"/>
<comment type="caution">
    <text evidence="2">The sequence shown here is derived from an EMBL/GenBank/DDBJ whole genome shotgun (WGS) entry which is preliminary data.</text>
</comment>
<gene>
    <name evidence="2" type="ORF">K0M31_002955</name>
</gene>
<sequence length="176" mass="19583">MRYFASNSGNLAREHPLSPLARSRATVPPNTTSSVDCIHTRIVTSGFAPPTRACRSSGNDDTAVHQGWVRAGWHPLAVDHTYVDWIGHCTPSAQFLNKETASTATMLFNRIRTNATTRTFGPSSCNVQYERQSRFLTDKIALEFLSIPTPEADPPNHASINRDIDEMQTLQFHSLE</sequence>
<protein>
    <submittedName>
        <fullName evidence="2">Uncharacterized protein</fullName>
    </submittedName>
</protein>
<accession>A0AA40G029</accession>
<evidence type="ECO:0000313" key="2">
    <source>
        <dbReference type="EMBL" id="KAK1128497.1"/>
    </source>
</evidence>
<dbReference type="AlphaFoldDB" id="A0AA40G029"/>
<feature type="compositionally biased region" description="Polar residues" evidence="1">
    <location>
        <begin position="1"/>
        <end position="10"/>
    </location>
</feature>
<dbReference type="Proteomes" id="UP001177670">
    <property type="component" value="Unassembled WGS sequence"/>
</dbReference>
<reference evidence="2" key="1">
    <citation type="submission" date="2021-10" db="EMBL/GenBank/DDBJ databases">
        <title>Melipona bicolor Genome sequencing and assembly.</title>
        <authorList>
            <person name="Araujo N.S."/>
            <person name="Arias M.C."/>
        </authorList>
    </citation>
    <scope>NUCLEOTIDE SEQUENCE</scope>
    <source>
        <strain evidence="2">USP_2M_L1-L4_2017</strain>
        <tissue evidence="2">Whole body</tissue>
    </source>
</reference>
<dbReference type="EMBL" id="JAHYIQ010000010">
    <property type="protein sequence ID" value="KAK1128497.1"/>
    <property type="molecule type" value="Genomic_DNA"/>
</dbReference>
<evidence type="ECO:0000256" key="1">
    <source>
        <dbReference type="SAM" id="MobiDB-lite"/>
    </source>
</evidence>
<organism evidence="2 3">
    <name type="scientific">Melipona bicolor</name>
    <dbReference type="NCBI Taxonomy" id="60889"/>
    <lineage>
        <taxon>Eukaryota</taxon>
        <taxon>Metazoa</taxon>
        <taxon>Ecdysozoa</taxon>
        <taxon>Arthropoda</taxon>
        <taxon>Hexapoda</taxon>
        <taxon>Insecta</taxon>
        <taxon>Pterygota</taxon>
        <taxon>Neoptera</taxon>
        <taxon>Endopterygota</taxon>
        <taxon>Hymenoptera</taxon>
        <taxon>Apocrita</taxon>
        <taxon>Aculeata</taxon>
        <taxon>Apoidea</taxon>
        <taxon>Anthophila</taxon>
        <taxon>Apidae</taxon>
        <taxon>Melipona</taxon>
    </lineage>
</organism>